<evidence type="ECO:0000256" key="2">
    <source>
        <dbReference type="ARBA" id="ARBA00022679"/>
    </source>
</evidence>
<evidence type="ECO:0000313" key="7">
    <source>
        <dbReference type="Proteomes" id="UP001642484"/>
    </source>
</evidence>
<comment type="caution">
    <text evidence="6">The sequence shown here is derived from an EMBL/GenBank/DDBJ whole genome shotgun (WGS) entry which is preliminary data.</text>
</comment>
<evidence type="ECO:0000256" key="1">
    <source>
        <dbReference type="ARBA" id="ARBA00007374"/>
    </source>
</evidence>
<dbReference type="Pfam" id="PF18143">
    <property type="entry name" value="HAD_SAK_2"/>
    <property type="match status" value="1"/>
</dbReference>
<dbReference type="Pfam" id="PF03770">
    <property type="entry name" value="IPK"/>
    <property type="match status" value="1"/>
</dbReference>
<dbReference type="SUPFAM" id="SSF56104">
    <property type="entry name" value="SAICAR synthase-like"/>
    <property type="match status" value="1"/>
</dbReference>
<name>A0ABP0MQ83_9DINO</name>
<feature type="compositionally biased region" description="Basic and acidic residues" evidence="5">
    <location>
        <begin position="468"/>
        <end position="479"/>
    </location>
</feature>
<dbReference type="InterPro" id="IPR038286">
    <property type="entry name" value="IPK_sf"/>
</dbReference>
<feature type="region of interest" description="Disordered" evidence="5">
    <location>
        <begin position="378"/>
        <end position="403"/>
    </location>
</feature>
<accession>A0ABP0MQ83</accession>
<keyword evidence="7" id="KW-1185">Reference proteome</keyword>
<feature type="compositionally biased region" description="Basic and acidic residues" evidence="5">
    <location>
        <begin position="89"/>
        <end position="104"/>
    </location>
</feature>
<feature type="region of interest" description="Disordered" evidence="5">
    <location>
        <begin position="410"/>
        <end position="429"/>
    </location>
</feature>
<dbReference type="PANTHER" id="PTHR12400">
    <property type="entry name" value="INOSITOL POLYPHOSPHATE KINASE"/>
    <property type="match status" value="1"/>
</dbReference>
<dbReference type="EC" id="2.7.-.-" evidence="4"/>
<dbReference type="PANTHER" id="PTHR12400:SF21">
    <property type="entry name" value="KINASE"/>
    <property type="match status" value="1"/>
</dbReference>
<proteinExistence type="inferred from homology"/>
<feature type="region of interest" description="Disordered" evidence="5">
    <location>
        <begin position="59"/>
        <end position="111"/>
    </location>
</feature>
<feature type="compositionally biased region" description="Basic and acidic residues" evidence="5">
    <location>
        <begin position="382"/>
        <end position="403"/>
    </location>
</feature>
<dbReference type="Proteomes" id="UP001642484">
    <property type="component" value="Unassembled WGS sequence"/>
</dbReference>
<evidence type="ECO:0000256" key="4">
    <source>
        <dbReference type="RuleBase" id="RU363090"/>
    </source>
</evidence>
<dbReference type="Gene3D" id="3.30.470.160">
    <property type="entry name" value="Inositol polyphosphate kinase"/>
    <property type="match status" value="1"/>
</dbReference>
<evidence type="ECO:0000256" key="5">
    <source>
        <dbReference type="SAM" id="MobiDB-lite"/>
    </source>
</evidence>
<gene>
    <name evidence="6" type="ORF">CCMP2556_LOCUS26779</name>
</gene>
<sequence length="752" mass="82250">MLLTDNAVVDGCGSCSTRNAAHPANKAPGFALLATPGNQLCARCGLLYGSSLKVVAGAGMPPESKKRKEPEPVEDLGLGGLYDFLPPPDPEKDKATATKARKAEQASTRPQLPPIDRSRVIFLDVDGVLLPAGSVEMIYIDGVMLPVRAAKEADFSRVALSNLRSIVQQTGATIVVSSEWRRREEMRDNIRRTLMTQDLPGFQDSTPIFQPSAELIKQRLDQAIIWAERRAREIGSWLKQHKEVKAWVAIDDIDFSWADSVKVPGTPLMKHRSVLTNPKHCITEKDADEAVRILLNPPVIAPGEEADAIAAARYLTEEALAKCEFCGFEARECERRRKRDCDRLPSAWFVRITVRRSPKILRMAVAVALPGAQTWSNSDALCSDRKRPRNDRTGSAEPICHRWEPSDAVAPRLRRPSVGTPSPAGEDGLHDLRTLSLLTSGAEAAGRSWPRADDRATVDGQAQSMASHRPEKRTEKSFRKAVECKKVPLQPKTPKATILKPVDEADRYASREVLAYQALGSSSLGPFLSKFHGVRSVGSVDYMELESAYAGLVGPTATLDIKIGKKTWEDDASPAKVAKESKKFDEVYSASSAMDGFRVAGMKAGALVLQSENLKPRGSLKTDEFAAWLLPAFFASPPGFGPLPPDPSAAPVPPESVEIDVRTARAMLEQLQAISVAAEAGFGGTLRAASLLFTREMRLGGRCEVRLIDLAHFAPSSERDANFCDGLANLVRVWEAWCRSQEPWCMCCGQRK</sequence>
<evidence type="ECO:0000313" key="6">
    <source>
        <dbReference type="EMBL" id="CAK9053268.1"/>
    </source>
</evidence>
<keyword evidence="3 4" id="KW-0418">Kinase</keyword>
<keyword evidence="2 4" id="KW-0808">Transferase</keyword>
<feature type="region of interest" description="Disordered" evidence="5">
    <location>
        <begin position="444"/>
        <end position="479"/>
    </location>
</feature>
<protein>
    <recommendedName>
        <fullName evidence="4">Kinase</fullName>
        <ecNumber evidence="4">2.7.-.-</ecNumber>
    </recommendedName>
</protein>
<comment type="similarity">
    <text evidence="1 4">Belongs to the inositol phosphokinase (IPK) family.</text>
</comment>
<reference evidence="6 7" key="1">
    <citation type="submission" date="2024-02" db="EMBL/GenBank/DDBJ databases">
        <authorList>
            <person name="Chen Y."/>
            <person name="Shah S."/>
            <person name="Dougan E. K."/>
            <person name="Thang M."/>
            <person name="Chan C."/>
        </authorList>
    </citation>
    <scope>NUCLEOTIDE SEQUENCE [LARGE SCALE GENOMIC DNA]</scope>
</reference>
<dbReference type="EMBL" id="CAXAMN010018890">
    <property type="protein sequence ID" value="CAK9053268.1"/>
    <property type="molecule type" value="Genomic_DNA"/>
</dbReference>
<organism evidence="6 7">
    <name type="scientific">Durusdinium trenchii</name>
    <dbReference type="NCBI Taxonomy" id="1381693"/>
    <lineage>
        <taxon>Eukaryota</taxon>
        <taxon>Sar</taxon>
        <taxon>Alveolata</taxon>
        <taxon>Dinophyceae</taxon>
        <taxon>Suessiales</taxon>
        <taxon>Symbiodiniaceae</taxon>
        <taxon>Durusdinium</taxon>
    </lineage>
</organism>
<dbReference type="InterPro" id="IPR005522">
    <property type="entry name" value="IPK"/>
</dbReference>
<evidence type="ECO:0000256" key="3">
    <source>
        <dbReference type="ARBA" id="ARBA00022777"/>
    </source>
</evidence>